<dbReference type="InterPro" id="IPR017438">
    <property type="entry name" value="ATP-NAD_kinase_N"/>
</dbReference>
<dbReference type="Pfam" id="PF00781">
    <property type="entry name" value="DAGK_cat"/>
    <property type="match status" value="1"/>
</dbReference>
<dbReference type="InterPro" id="IPR001206">
    <property type="entry name" value="Diacylglycerol_kinase_cat_dom"/>
</dbReference>
<dbReference type="AlphaFoldDB" id="A0A127Z878"/>
<dbReference type="InterPro" id="IPR050187">
    <property type="entry name" value="Lipid_Phosphate_FormReg"/>
</dbReference>
<organism evidence="2">
    <name type="scientific">Sporisorium scitamineum</name>
    <dbReference type="NCBI Taxonomy" id="49012"/>
    <lineage>
        <taxon>Eukaryota</taxon>
        <taxon>Fungi</taxon>
        <taxon>Dikarya</taxon>
        <taxon>Basidiomycota</taxon>
        <taxon>Ustilaginomycotina</taxon>
        <taxon>Ustilaginomycetes</taxon>
        <taxon>Ustilaginales</taxon>
        <taxon>Ustilaginaceae</taxon>
        <taxon>Sporisorium</taxon>
    </lineage>
</organism>
<dbReference type="InterPro" id="IPR016064">
    <property type="entry name" value="NAD/diacylglycerol_kinase_sf"/>
</dbReference>
<gene>
    <name evidence="2" type="ORF">SPSC_00924</name>
</gene>
<dbReference type="Gene3D" id="3.40.50.10330">
    <property type="entry name" value="Probable inorganic polyphosphate/atp-NAD kinase, domain 1"/>
    <property type="match status" value="1"/>
</dbReference>
<reference evidence="2" key="1">
    <citation type="submission" date="2014-06" db="EMBL/GenBank/DDBJ databases">
        <authorList>
            <person name="Ju J."/>
            <person name="Zhang J."/>
        </authorList>
    </citation>
    <scope>NUCLEOTIDE SEQUENCE</scope>
    <source>
        <strain evidence="2">SscI8</strain>
    </source>
</reference>
<dbReference type="PROSITE" id="PS50146">
    <property type="entry name" value="DAGK"/>
    <property type="match status" value="1"/>
</dbReference>
<dbReference type="GO" id="GO:0016020">
    <property type="term" value="C:membrane"/>
    <property type="evidence" value="ECO:0007669"/>
    <property type="project" value="GOC"/>
</dbReference>
<evidence type="ECO:0000259" key="1">
    <source>
        <dbReference type="PROSITE" id="PS50146"/>
    </source>
</evidence>
<dbReference type="PANTHER" id="PTHR12358">
    <property type="entry name" value="SPHINGOSINE KINASE"/>
    <property type="match status" value="1"/>
</dbReference>
<feature type="domain" description="DAGKc" evidence="1">
    <location>
        <begin position="1"/>
        <end position="166"/>
    </location>
</feature>
<dbReference type="OrthoDB" id="336240at2759"/>
<sequence>MARRIEIVVNPASGSKLATSLAEQHVRPLLLSSLGSTSSEDVRIRQTESAADGVRIGSEIAHDWHNSDTEDGSALDLVLIGGDGTTHELLNGLYLSQSDGEVSQRGGKSSLQIRLAIVPGGTANALYSAMYPSDWTQEVQHQVATANTIEDLSTSVLEVMLKSVRSLASSISSKTEQLAALPLMLNHLESGDDEQWLISHLVTSHALHAAILHDADTPEMRAQHKGIERFKAAAQMNATRWTHGSVTLRAGGGDGVQRYSPDTHAFEPFGDNSVEVKGLFLYLNAMVTDRLESAFILAPLSSAFSTPKLPLNAVDVVLIRPRRDPSISAEATADESQAGITFATTRLGEITAGMYSGGQHIDMTYSEDEPVVEYFRCSGYTFEPKVGAGEEEKGNLVCTDGFISSAAKTTVTRWTDGDKEEVVGRRVREGLAAPLIWL</sequence>
<proteinExistence type="predicted"/>
<accession>A0A127Z878</accession>
<dbReference type="GO" id="GO:0001729">
    <property type="term" value="F:ceramide kinase activity"/>
    <property type="evidence" value="ECO:0007669"/>
    <property type="project" value="TreeGrafter"/>
</dbReference>
<dbReference type="GO" id="GO:0006672">
    <property type="term" value="P:ceramide metabolic process"/>
    <property type="evidence" value="ECO:0007669"/>
    <property type="project" value="TreeGrafter"/>
</dbReference>
<dbReference type="SUPFAM" id="SSF111331">
    <property type="entry name" value="NAD kinase/diacylglycerol kinase-like"/>
    <property type="match status" value="1"/>
</dbReference>
<evidence type="ECO:0000313" key="2">
    <source>
        <dbReference type="EMBL" id="CDU22294.1"/>
    </source>
</evidence>
<name>A0A127Z878_9BASI</name>
<dbReference type="PANTHER" id="PTHR12358:SF111">
    <property type="entry name" value="CERAMIDE KINASE, ISOFORM A"/>
    <property type="match status" value="1"/>
</dbReference>
<dbReference type="EMBL" id="LK056655">
    <property type="protein sequence ID" value="CDU22294.1"/>
    <property type="molecule type" value="Genomic_DNA"/>
</dbReference>
<protein>
    <recommendedName>
        <fullName evidence="1">DAGKc domain-containing protein</fullName>
    </recommendedName>
</protein>